<organism evidence="2 3">
    <name type="scientific">Tetrahymena thermophila (strain SB210)</name>
    <dbReference type="NCBI Taxonomy" id="312017"/>
    <lineage>
        <taxon>Eukaryota</taxon>
        <taxon>Sar</taxon>
        <taxon>Alveolata</taxon>
        <taxon>Ciliophora</taxon>
        <taxon>Intramacronucleata</taxon>
        <taxon>Oligohymenophorea</taxon>
        <taxon>Hymenostomatida</taxon>
        <taxon>Tetrahymenina</taxon>
        <taxon>Tetrahymenidae</taxon>
        <taxon>Tetrahymena</taxon>
    </lineage>
</organism>
<feature type="region of interest" description="Disordered" evidence="1">
    <location>
        <begin position="399"/>
        <end position="420"/>
    </location>
</feature>
<gene>
    <name evidence="2" type="ORF">TTHERM_00124030</name>
</gene>
<dbReference type="InParanoid" id="Q22YL8"/>
<dbReference type="AlphaFoldDB" id="Q22YL8"/>
<dbReference type="RefSeq" id="XP_001010898.1">
    <property type="nucleotide sequence ID" value="XM_001010898.1"/>
</dbReference>
<accession>Q22YL8</accession>
<protein>
    <submittedName>
        <fullName evidence="2">Uncharacterized protein</fullName>
    </submittedName>
</protein>
<dbReference type="EMBL" id="GG662798">
    <property type="protein sequence ID" value="EAR90653.1"/>
    <property type="molecule type" value="Genomic_DNA"/>
</dbReference>
<dbReference type="Proteomes" id="UP000009168">
    <property type="component" value="Unassembled WGS sequence"/>
</dbReference>
<dbReference type="GeneID" id="7833276"/>
<feature type="region of interest" description="Disordered" evidence="1">
    <location>
        <begin position="1"/>
        <end position="41"/>
    </location>
</feature>
<feature type="compositionally biased region" description="Basic residues" evidence="1">
    <location>
        <begin position="408"/>
        <end position="420"/>
    </location>
</feature>
<dbReference type="KEGG" id="tet:TTHERM_00124030"/>
<keyword evidence="3" id="KW-1185">Reference proteome</keyword>
<feature type="region of interest" description="Disordered" evidence="1">
    <location>
        <begin position="220"/>
        <end position="241"/>
    </location>
</feature>
<feature type="region of interest" description="Disordered" evidence="1">
    <location>
        <begin position="295"/>
        <end position="318"/>
    </location>
</feature>
<evidence type="ECO:0000313" key="3">
    <source>
        <dbReference type="Proteomes" id="UP000009168"/>
    </source>
</evidence>
<evidence type="ECO:0000256" key="1">
    <source>
        <dbReference type="SAM" id="MobiDB-lite"/>
    </source>
</evidence>
<name>Q22YL8_TETTS</name>
<feature type="compositionally biased region" description="Basic and acidic residues" evidence="1">
    <location>
        <begin position="304"/>
        <end position="316"/>
    </location>
</feature>
<proteinExistence type="predicted"/>
<reference evidence="3" key="1">
    <citation type="journal article" date="2006" name="PLoS Biol.">
        <title>Macronuclear genome sequence of the ciliate Tetrahymena thermophila, a model eukaryote.</title>
        <authorList>
            <person name="Eisen J.A."/>
            <person name="Coyne R.S."/>
            <person name="Wu M."/>
            <person name="Wu D."/>
            <person name="Thiagarajan M."/>
            <person name="Wortman J.R."/>
            <person name="Badger J.H."/>
            <person name="Ren Q."/>
            <person name="Amedeo P."/>
            <person name="Jones K.M."/>
            <person name="Tallon L.J."/>
            <person name="Delcher A.L."/>
            <person name="Salzberg S.L."/>
            <person name="Silva J.C."/>
            <person name="Haas B.J."/>
            <person name="Majoros W.H."/>
            <person name="Farzad M."/>
            <person name="Carlton J.M."/>
            <person name="Smith R.K. Jr."/>
            <person name="Garg J."/>
            <person name="Pearlman R.E."/>
            <person name="Karrer K.M."/>
            <person name="Sun L."/>
            <person name="Manning G."/>
            <person name="Elde N.C."/>
            <person name="Turkewitz A.P."/>
            <person name="Asai D.J."/>
            <person name="Wilkes D.E."/>
            <person name="Wang Y."/>
            <person name="Cai H."/>
            <person name="Collins K."/>
            <person name="Stewart B.A."/>
            <person name="Lee S.R."/>
            <person name="Wilamowska K."/>
            <person name="Weinberg Z."/>
            <person name="Ruzzo W.L."/>
            <person name="Wloga D."/>
            <person name="Gaertig J."/>
            <person name="Frankel J."/>
            <person name="Tsao C.-C."/>
            <person name="Gorovsky M.A."/>
            <person name="Keeling P.J."/>
            <person name="Waller R.F."/>
            <person name="Patron N.J."/>
            <person name="Cherry J.M."/>
            <person name="Stover N.A."/>
            <person name="Krieger C.J."/>
            <person name="del Toro C."/>
            <person name="Ryder H.F."/>
            <person name="Williamson S.C."/>
            <person name="Barbeau R.A."/>
            <person name="Hamilton E.P."/>
            <person name="Orias E."/>
        </authorList>
    </citation>
    <scope>NUCLEOTIDE SEQUENCE [LARGE SCALE GENOMIC DNA]</scope>
    <source>
        <strain evidence="3">SB210</strain>
    </source>
</reference>
<evidence type="ECO:0000313" key="2">
    <source>
        <dbReference type="EMBL" id="EAR90653.1"/>
    </source>
</evidence>
<sequence length="862" mass="100023">MSQQIHQEQGEISSQLNEKDQQHNATLSHQNPSNTEENQLNQQINQKIEVSSPPHQSNYHLESALQKQNQAKHMQTIQLICEDRNNQKKCCFPSIQLEVQDSSNKINVFNLLNSSLSVKSFLKGHLIFVEQEGMDIALGLFPFEMDKSYELPLNLMGGKLSAKIQHLRVQSNKKSQFIHKKSCTSLPEKNSFENNQNKQCRKKESESLIDQEQVLTALNDDTKQEYTSSHRKISSSYSSNNNYCSSYSSEINSQYLHDINEFIEDEEDAEQDNDDDDECMDGIINLGKLKRNRISHTSSSADCSQREKNNKSESKHLCGQPKIIVTDDNCDEEDEYNEGSASSSSKSSFSIKKKIHKDKIQIIKTVSTQQKRQLSQKIKGEEHLIPSFNGENNANCTAQSLSAAEQPKKRRRQTLNKRSHERTIREGILLVTQWRNSHEYYKSKNQVKDLQEVAKDMGISKKTLDYYYLELRTAEFFNFDFDQHLNQRMGFLRQFIEDETKKFQDSNKQAKIPRQLNFKYRLPEHRGNPIVSPSQLAAQNGNNINMPFIKNQQSGHIYLPNDNFGSQNHQMVYSHSNHSHHNHHHHQNMNTFQNNQQNHFSSQIKQNNQSIPIINQQQKLNQILQQQQQQQINTQNANNNNNNQIQQIDANSTSSLSVFNQTTYDNSLNQSDHNFLNSQPTIQHFSAQSQPTQIFHGYPQDSKNNTDNIRIDHTQSQILDYQISNGQNYQNFNIQTNQIQQEDFKPLLQYSEQQQHQSILGDQLNNSILHTQSNNMSRYLSQQNQMIPLPSAHSICDSTSNLTYQPNRLQSQQQMPKQNPDLLHPYEQKQQNEGYKLFLDKQKQLKLQEQLAEECAMQQMFE</sequence>
<dbReference type="HOGENOM" id="CLU_332201_0_0_1"/>
<feature type="compositionally biased region" description="Polar residues" evidence="1">
    <location>
        <begin position="23"/>
        <end position="41"/>
    </location>
</feature>
<feature type="compositionally biased region" description="Polar residues" evidence="1">
    <location>
        <begin position="1"/>
        <end position="16"/>
    </location>
</feature>